<dbReference type="AlphaFoldDB" id="A0A5Q0P7I6"/>
<dbReference type="Pfam" id="PF10881">
    <property type="entry name" value="DUF2726"/>
    <property type="match status" value="1"/>
</dbReference>
<evidence type="ECO:0000259" key="2">
    <source>
        <dbReference type="Pfam" id="PF10881"/>
    </source>
</evidence>
<dbReference type="EMBL" id="CP045650">
    <property type="protein sequence ID" value="QGA12111.1"/>
    <property type="molecule type" value="Genomic_DNA"/>
</dbReference>
<protein>
    <submittedName>
        <fullName evidence="3">DUF2726 domain-containing protein</fullName>
    </submittedName>
</protein>
<evidence type="ECO:0000256" key="1">
    <source>
        <dbReference type="SAM" id="MobiDB-lite"/>
    </source>
</evidence>
<keyword evidence="5" id="KW-1185">Reference proteome</keyword>
<sequence length="179" mass="20898">MAIYILIGSLLLFFALIIAWRQLGNRAKRQDSILKQRAIFNFNEQLTYTRLKEILSEKTVLAHVSYDTLLTTKFYRTRNKYRNLVADFVVLDQQHHIIAIVAVDDPLVLKRPQQSQYEDALLTMAGYRVIRYDNVPEYQQLRQDFLGEQAFSMIDSSSNSVNEMKRPRSYAGRNIKAMS</sequence>
<dbReference type="Proteomes" id="UP000480556">
    <property type="component" value="Unassembled WGS sequence"/>
</dbReference>
<dbReference type="EMBL" id="WITK01000012">
    <property type="protein sequence ID" value="MQW92304.1"/>
    <property type="molecule type" value="Genomic_DNA"/>
</dbReference>
<dbReference type="InterPro" id="IPR024402">
    <property type="entry name" value="DUF2726"/>
</dbReference>
<evidence type="ECO:0000313" key="5">
    <source>
        <dbReference type="Proteomes" id="UP000327478"/>
    </source>
</evidence>
<feature type="region of interest" description="Disordered" evidence="1">
    <location>
        <begin position="157"/>
        <end position="179"/>
    </location>
</feature>
<organism evidence="3 6">
    <name type="scientific">Acinetobacter wanghuae</name>
    <dbReference type="NCBI Taxonomy" id="2662362"/>
    <lineage>
        <taxon>Bacteria</taxon>
        <taxon>Pseudomonadati</taxon>
        <taxon>Pseudomonadota</taxon>
        <taxon>Gammaproteobacteria</taxon>
        <taxon>Moraxellales</taxon>
        <taxon>Moraxellaceae</taxon>
        <taxon>Acinetobacter</taxon>
    </lineage>
</organism>
<feature type="domain" description="DUF2726" evidence="2">
    <location>
        <begin position="37"/>
        <end position="145"/>
    </location>
</feature>
<dbReference type="RefSeq" id="WP_153373032.1">
    <property type="nucleotide sequence ID" value="NZ_CP045650.1"/>
</dbReference>
<evidence type="ECO:0000313" key="4">
    <source>
        <dbReference type="EMBL" id="QGA12111.1"/>
    </source>
</evidence>
<reference evidence="5 6" key="1">
    <citation type="submission" date="2019-10" db="EMBL/GenBank/DDBJ databases">
        <authorList>
            <person name="Dong K."/>
        </authorList>
    </citation>
    <scope>NUCLEOTIDE SEQUENCE [LARGE SCALE GENOMIC DNA]</scope>
    <source>
        <strain evidence="5">dk386</strain>
        <strain evidence="4">Dk386</strain>
        <strain evidence="6">dk771</strain>
        <strain evidence="3">Dk771</strain>
    </source>
</reference>
<accession>A0A5Q0P7I6</accession>
<proteinExistence type="predicted"/>
<evidence type="ECO:0000313" key="6">
    <source>
        <dbReference type="Proteomes" id="UP000480556"/>
    </source>
</evidence>
<gene>
    <name evidence="4" type="ORF">GFH30_12370</name>
    <name evidence="3" type="ORF">GHJ48_07855</name>
</gene>
<evidence type="ECO:0000313" key="3">
    <source>
        <dbReference type="EMBL" id="MQW92304.1"/>
    </source>
</evidence>
<dbReference type="Proteomes" id="UP000327478">
    <property type="component" value="Chromosome"/>
</dbReference>
<name>A0A5Q0P7I6_9GAMM</name>